<feature type="transmembrane region" description="Helical" evidence="1">
    <location>
        <begin position="119"/>
        <end position="140"/>
    </location>
</feature>
<keyword evidence="1" id="KW-1133">Transmembrane helix</keyword>
<feature type="non-terminal residue" evidence="2">
    <location>
        <position position="1"/>
    </location>
</feature>
<protein>
    <recommendedName>
        <fullName evidence="4">CCHC-type domain-containing protein</fullName>
    </recommendedName>
</protein>
<evidence type="ECO:0000313" key="2">
    <source>
        <dbReference type="EMBL" id="GMR39757.1"/>
    </source>
</evidence>
<dbReference type="EMBL" id="BTRK01000003">
    <property type="protein sequence ID" value="GMR39757.1"/>
    <property type="molecule type" value="Genomic_DNA"/>
</dbReference>
<accession>A0AAN4ZEJ5</accession>
<name>A0AAN4ZEJ5_9BILA</name>
<feature type="transmembrane region" description="Helical" evidence="1">
    <location>
        <begin position="176"/>
        <end position="194"/>
    </location>
</feature>
<reference evidence="3" key="1">
    <citation type="submission" date="2022-10" db="EMBL/GenBank/DDBJ databases">
        <title>Genome assembly of Pristionchus species.</title>
        <authorList>
            <person name="Yoshida K."/>
            <person name="Sommer R.J."/>
        </authorList>
    </citation>
    <scope>NUCLEOTIDE SEQUENCE [LARGE SCALE GENOMIC DNA]</scope>
    <source>
        <strain evidence="3">RS5460</strain>
    </source>
</reference>
<proteinExistence type="predicted"/>
<keyword evidence="3" id="KW-1185">Reference proteome</keyword>
<keyword evidence="1" id="KW-0812">Transmembrane</keyword>
<evidence type="ECO:0000313" key="3">
    <source>
        <dbReference type="Proteomes" id="UP001328107"/>
    </source>
</evidence>
<sequence>FAMQLASASRSRPQERPRCGNCNKYGHYTTQCTAIANVESQTANEEKDTSPLLSATLFCCGSPLFIGFCWSALDPDSCGGTILAVIAALATNAMLRVKDKETTIIEQLSGSLTDHKRRFKMFVITVLLMYIDIYVIYRVALFNRHFVIIPVIVQCLLYFALVILHSPMREMCGPANVILTIVSIFSMMSFPFIIKHPGHALTENQEHAEWQTMKFALLGSFILFFYFSSCCCCCEENDEWKVECEAVEAEARRRYVASDRRDGSVWGRQEPLTSSRTTAPAASTSSASIAAPIPVAAIPTKTCQTAYSLRTAPVLPVTVPSVAPARPARSQRPPAPVRSLSLDSFHSCASTFSKDAPNENSLLWPD</sequence>
<keyword evidence="1" id="KW-0472">Membrane</keyword>
<evidence type="ECO:0008006" key="4">
    <source>
        <dbReference type="Google" id="ProtNLM"/>
    </source>
</evidence>
<feature type="transmembrane region" description="Helical" evidence="1">
    <location>
        <begin position="214"/>
        <end position="234"/>
    </location>
</feature>
<gene>
    <name evidence="2" type="ORF">PMAYCL1PPCAC_09952</name>
</gene>
<evidence type="ECO:0000256" key="1">
    <source>
        <dbReference type="SAM" id="Phobius"/>
    </source>
</evidence>
<dbReference type="Proteomes" id="UP001328107">
    <property type="component" value="Unassembled WGS sequence"/>
</dbReference>
<organism evidence="2 3">
    <name type="scientific">Pristionchus mayeri</name>
    <dbReference type="NCBI Taxonomy" id="1317129"/>
    <lineage>
        <taxon>Eukaryota</taxon>
        <taxon>Metazoa</taxon>
        <taxon>Ecdysozoa</taxon>
        <taxon>Nematoda</taxon>
        <taxon>Chromadorea</taxon>
        <taxon>Rhabditida</taxon>
        <taxon>Rhabditina</taxon>
        <taxon>Diplogasteromorpha</taxon>
        <taxon>Diplogasteroidea</taxon>
        <taxon>Neodiplogasteridae</taxon>
        <taxon>Pristionchus</taxon>
    </lineage>
</organism>
<dbReference type="AlphaFoldDB" id="A0AAN4ZEJ5"/>
<comment type="caution">
    <text evidence="2">The sequence shown here is derived from an EMBL/GenBank/DDBJ whole genome shotgun (WGS) entry which is preliminary data.</text>
</comment>
<feature type="transmembrane region" description="Helical" evidence="1">
    <location>
        <begin position="146"/>
        <end position="164"/>
    </location>
</feature>